<keyword evidence="1" id="KW-0059">Arsenical resistance</keyword>
<keyword evidence="3" id="KW-0238">DNA-binding</keyword>
<dbReference type="InterPro" id="IPR011991">
    <property type="entry name" value="ArsR-like_HTH"/>
</dbReference>
<evidence type="ECO:0000256" key="2">
    <source>
        <dbReference type="ARBA" id="ARBA00023015"/>
    </source>
</evidence>
<evidence type="ECO:0000259" key="5">
    <source>
        <dbReference type="PROSITE" id="PS50987"/>
    </source>
</evidence>
<dbReference type="Proteomes" id="UP000612349">
    <property type="component" value="Unassembled WGS sequence"/>
</dbReference>
<dbReference type="Pfam" id="PF01022">
    <property type="entry name" value="HTH_5"/>
    <property type="match status" value="1"/>
</dbReference>
<organism evidence="6 7">
    <name type="scientific">Croceicoccus mobilis</name>
    <dbReference type="NCBI Taxonomy" id="1703339"/>
    <lineage>
        <taxon>Bacteria</taxon>
        <taxon>Pseudomonadati</taxon>
        <taxon>Pseudomonadota</taxon>
        <taxon>Alphaproteobacteria</taxon>
        <taxon>Sphingomonadales</taxon>
        <taxon>Erythrobacteraceae</taxon>
        <taxon>Croceicoccus</taxon>
    </lineage>
</organism>
<proteinExistence type="predicted"/>
<dbReference type="AlphaFoldDB" id="A0A917DTU4"/>
<dbReference type="GO" id="GO:0003700">
    <property type="term" value="F:DNA-binding transcription factor activity"/>
    <property type="evidence" value="ECO:0007669"/>
    <property type="project" value="InterPro"/>
</dbReference>
<keyword evidence="4" id="KW-0804">Transcription</keyword>
<dbReference type="InterPro" id="IPR051081">
    <property type="entry name" value="HTH_MetalResp_TranReg"/>
</dbReference>
<dbReference type="GO" id="GO:0003677">
    <property type="term" value="F:DNA binding"/>
    <property type="evidence" value="ECO:0007669"/>
    <property type="project" value="UniProtKB-KW"/>
</dbReference>
<name>A0A917DTU4_9SPHN</name>
<protein>
    <recommendedName>
        <fullName evidence="5">HTH arsR-type domain-containing protein</fullName>
    </recommendedName>
</protein>
<reference evidence="6" key="2">
    <citation type="submission" date="2020-09" db="EMBL/GenBank/DDBJ databases">
        <authorList>
            <person name="Sun Q."/>
            <person name="Zhou Y."/>
        </authorList>
    </citation>
    <scope>NUCLEOTIDE SEQUENCE</scope>
    <source>
        <strain evidence="6">CGMCC 1.15360</strain>
    </source>
</reference>
<sequence length="115" mass="12159">MSENDNIEALKAIAHPVRLRLLHALKDGERNVGDIEAASGVGQPALSQQLAVLRKAELVETRKEAKMVYYSLAREALGELAEMLTALAGTQAEAPAPAAAVRTPTPGVATFARLS</sequence>
<dbReference type="GO" id="GO:0046685">
    <property type="term" value="P:response to arsenic-containing substance"/>
    <property type="evidence" value="ECO:0007669"/>
    <property type="project" value="UniProtKB-KW"/>
</dbReference>
<keyword evidence="2" id="KW-0805">Transcription regulation</keyword>
<gene>
    <name evidence="6" type="ORF">GCM10010990_19190</name>
</gene>
<dbReference type="PANTHER" id="PTHR33154">
    <property type="entry name" value="TRANSCRIPTIONAL REGULATOR, ARSR FAMILY"/>
    <property type="match status" value="1"/>
</dbReference>
<feature type="domain" description="HTH arsR-type" evidence="5">
    <location>
        <begin position="1"/>
        <end position="92"/>
    </location>
</feature>
<dbReference type="PANTHER" id="PTHR33154:SF18">
    <property type="entry name" value="ARSENICAL RESISTANCE OPERON REPRESSOR"/>
    <property type="match status" value="1"/>
</dbReference>
<evidence type="ECO:0000256" key="1">
    <source>
        <dbReference type="ARBA" id="ARBA00022849"/>
    </source>
</evidence>
<dbReference type="PROSITE" id="PS50987">
    <property type="entry name" value="HTH_ARSR_2"/>
    <property type="match status" value="1"/>
</dbReference>
<comment type="caution">
    <text evidence="6">The sequence shown here is derived from an EMBL/GenBank/DDBJ whole genome shotgun (WGS) entry which is preliminary data.</text>
</comment>
<dbReference type="InterPro" id="IPR036390">
    <property type="entry name" value="WH_DNA-bd_sf"/>
</dbReference>
<evidence type="ECO:0000313" key="6">
    <source>
        <dbReference type="EMBL" id="GGD69817.1"/>
    </source>
</evidence>
<dbReference type="SUPFAM" id="SSF46785">
    <property type="entry name" value="Winged helix' DNA-binding domain"/>
    <property type="match status" value="1"/>
</dbReference>
<reference evidence="6" key="1">
    <citation type="journal article" date="2014" name="Int. J. Syst. Evol. Microbiol.">
        <title>Complete genome sequence of Corynebacterium casei LMG S-19264T (=DSM 44701T), isolated from a smear-ripened cheese.</title>
        <authorList>
            <consortium name="US DOE Joint Genome Institute (JGI-PGF)"/>
            <person name="Walter F."/>
            <person name="Albersmeier A."/>
            <person name="Kalinowski J."/>
            <person name="Ruckert C."/>
        </authorList>
    </citation>
    <scope>NUCLEOTIDE SEQUENCE</scope>
    <source>
        <strain evidence="6">CGMCC 1.15360</strain>
    </source>
</reference>
<evidence type="ECO:0000313" key="7">
    <source>
        <dbReference type="Proteomes" id="UP000612349"/>
    </source>
</evidence>
<dbReference type="Gene3D" id="1.10.10.10">
    <property type="entry name" value="Winged helix-like DNA-binding domain superfamily/Winged helix DNA-binding domain"/>
    <property type="match status" value="1"/>
</dbReference>
<evidence type="ECO:0000256" key="3">
    <source>
        <dbReference type="ARBA" id="ARBA00023125"/>
    </source>
</evidence>
<accession>A0A917DTU4</accession>
<keyword evidence="7" id="KW-1185">Reference proteome</keyword>
<evidence type="ECO:0000256" key="4">
    <source>
        <dbReference type="ARBA" id="ARBA00023163"/>
    </source>
</evidence>
<dbReference type="OrthoDB" id="194599at2"/>
<dbReference type="PRINTS" id="PR00778">
    <property type="entry name" value="HTHARSR"/>
</dbReference>
<dbReference type="RefSeq" id="WP_066777736.1">
    <property type="nucleotide sequence ID" value="NZ_BMIP01000003.1"/>
</dbReference>
<dbReference type="SMART" id="SM00418">
    <property type="entry name" value="HTH_ARSR"/>
    <property type="match status" value="1"/>
</dbReference>
<dbReference type="CDD" id="cd00090">
    <property type="entry name" value="HTH_ARSR"/>
    <property type="match status" value="1"/>
</dbReference>
<dbReference type="InterPro" id="IPR036388">
    <property type="entry name" value="WH-like_DNA-bd_sf"/>
</dbReference>
<dbReference type="NCBIfam" id="NF033788">
    <property type="entry name" value="HTH_metalloreg"/>
    <property type="match status" value="1"/>
</dbReference>
<dbReference type="EMBL" id="BMIP01000003">
    <property type="protein sequence ID" value="GGD69817.1"/>
    <property type="molecule type" value="Genomic_DNA"/>
</dbReference>
<dbReference type="InterPro" id="IPR001845">
    <property type="entry name" value="HTH_ArsR_DNA-bd_dom"/>
</dbReference>